<dbReference type="STRING" id="1291518.A0A0D9PA69"/>
<dbReference type="Gene3D" id="3.40.630.30">
    <property type="match status" value="1"/>
</dbReference>
<dbReference type="GO" id="GO:0016747">
    <property type="term" value="F:acyltransferase activity, transferring groups other than amino-acyl groups"/>
    <property type="evidence" value="ECO:0007669"/>
    <property type="project" value="InterPro"/>
</dbReference>
<name>A0A0D9PA69_METAN</name>
<gene>
    <name evidence="2" type="ORF">H634G_01281</name>
</gene>
<dbReference type="EMBL" id="KE384721">
    <property type="protein sequence ID" value="KJK83152.1"/>
    <property type="molecule type" value="Genomic_DNA"/>
</dbReference>
<protein>
    <recommendedName>
        <fullName evidence="1">N-acetyltransferase domain-containing protein</fullName>
    </recommendedName>
</protein>
<dbReference type="Gene3D" id="2.40.70.10">
    <property type="entry name" value="Acid Proteases"/>
    <property type="match status" value="1"/>
</dbReference>
<feature type="domain" description="N-acetyltransferase" evidence="1">
    <location>
        <begin position="1"/>
        <end position="163"/>
    </location>
</feature>
<dbReference type="Pfam" id="PF00583">
    <property type="entry name" value="Acetyltransf_1"/>
    <property type="match status" value="1"/>
</dbReference>
<dbReference type="SUPFAM" id="SSF55729">
    <property type="entry name" value="Acyl-CoA N-acyltransferases (Nat)"/>
    <property type="match status" value="2"/>
</dbReference>
<dbReference type="InterPro" id="IPR000182">
    <property type="entry name" value="GNAT_dom"/>
</dbReference>
<dbReference type="InterPro" id="IPR021109">
    <property type="entry name" value="Peptidase_aspartic_dom_sf"/>
</dbReference>
<dbReference type="PROSITE" id="PS51186">
    <property type="entry name" value="GNAT"/>
    <property type="match status" value="1"/>
</dbReference>
<keyword evidence="3" id="KW-1185">Reference proteome</keyword>
<dbReference type="Pfam" id="PF00026">
    <property type="entry name" value="Asp"/>
    <property type="match status" value="1"/>
</dbReference>
<evidence type="ECO:0000313" key="2">
    <source>
        <dbReference type="EMBL" id="KJK83152.1"/>
    </source>
</evidence>
<dbReference type="Proteomes" id="UP000054544">
    <property type="component" value="Unassembled WGS sequence"/>
</dbReference>
<dbReference type="InterPro" id="IPR016181">
    <property type="entry name" value="Acyl_CoA_acyltransferase"/>
</dbReference>
<evidence type="ECO:0000313" key="3">
    <source>
        <dbReference type="Proteomes" id="UP000054544"/>
    </source>
</evidence>
<organism evidence="2 3">
    <name type="scientific">Metarhizium anisopliae BRIP 53293</name>
    <dbReference type="NCBI Taxonomy" id="1291518"/>
    <lineage>
        <taxon>Eukaryota</taxon>
        <taxon>Fungi</taxon>
        <taxon>Dikarya</taxon>
        <taxon>Ascomycota</taxon>
        <taxon>Pezizomycotina</taxon>
        <taxon>Sordariomycetes</taxon>
        <taxon>Hypocreomycetidae</taxon>
        <taxon>Hypocreales</taxon>
        <taxon>Clavicipitaceae</taxon>
        <taxon>Metarhizium</taxon>
    </lineage>
</organism>
<proteinExistence type="predicted"/>
<dbReference type="AlphaFoldDB" id="A0A0D9PA69"/>
<reference evidence="3" key="1">
    <citation type="journal article" date="2014" name="BMC Genomics">
        <title>The genome sequence of the biocontrol fungus Metarhizium anisopliae and comparative genomics of Metarhizium species.</title>
        <authorList>
            <person name="Pattemore J.A."/>
            <person name="Hane J.K."/>
            <person name="Williams A.H."/>
            <person name="Wilson B.A."/>
            <person name="Stodart B.J."/>
            <person name="Ash G.J."/>
        </authorList>
    </citation>
    <scope>NUCLEOTIDE SEQUENCE [LARGE SCALE GENOMIC DNA]</scope>
    <source>
        <strain evidence="3">BRIP 53293</strain>
    </source>
</reference>
<dbReference type="InterPro" id="IPR033121">
    <property type="entry name" value="PEPTIDASE_A1"/>
</dbReference>
<dbReference type="OrthoDB" id="9975416at2759"/>
<evidence type="ECO:0000259" key="1">
    <source>
        <dbReference type="PROSITE" id="PS51186"/>
    </source>
</evidence>
<dbReference type="CDD" id="cd04301">
    <property type="entry name" value="NAT_SF"/>
    <property type="match status" value="1"/>
</dbReference>
<dbReference type="SUPFAM" id="SSF50630">
    <property type="entry name" value="Acid proteases"/>
    <property type="match status" value="1"/>
</dbReference>
<sequence length="521" mass="57014">MESRPISELSDSQIADLFNKSFEDYIGTLVNFTAESMSNYITLNYLSKAHSHAFYSSDNPDEPIGFALIAIRPDKPTETRLCAMGIVKASRGKGVGPKALKMVFDAEKARGMSTIGFECIQQNTPAVKMYTNAGCVITRELLGWQYTPRQGEFPADLEPKPCSFEEVDALVKTYAAGDLPWQAWGFDKTPETNRAFRLGDAYCVVTDPEDKEKDTVKLACLIVTPQSRGKGEATRLAKAMMGRFPGKKWMAPPIFPKEYGQGLAKKLGFQKTELTQYQLEMNRGLSSSNVTGIILFGGIEKYTGNLTTLHWSCASSLVLEWWDINVTTVLDSGTDLTFLLDEYVKPVWDSLGVEIAQKRAFIDCKYAEDEGRDIAVDVALPNKMNNVLLRKLVVDTGNPGLLKLLGLKLESPCIFGLQGTSANNSTGNRFGIVVSNVLRSAFVVYNATNKQVGIIQANVGSTSCNIVDLKAGTDSPAVTGVNANQTNNQLRSEGNSAGDMITPRCVWTVAIILSIIVFPDI</sequence>
<accession>A0A0D9PA69</accession>